<gene>
    <name evidence="2" type="ORF">EKO27_g2727</name>
</gene>
<comment type="caution">
    <text evidence="2">The sequence shown here is derived from an EMBL/GenBank/DDBJ whole genome shotgun (WGS) entry which is preliminary data.</text>
</comment>
<keyword evidence="1" id="KW-0732">Signal</keyword>
<keyword evidence="3" id="KW-1185">Reference proteome</keyword>
<protein>
    <submittedName>
        <fullName evidence="2">Uncharacterized protein</fullName>
    </submittedName>
</protein>
<sequence length="305" mass="33287">MRFVPVVLLALLVSLTAATPVHTARPVSTESPSVTKKWTLDEVVRQRFNDDRTCKWHLTIRQSVTSANSTTPGTTNSTVADPVPCDFLVQTADSLDCGIQGFGPIQCNKANHGFYVNAGHDKNGFIVMVVENLDENTQAYFGYLDSELDSGTTIPPQTSPVKSINYNTNVSLLAREDSELDTIGTYWKLGNLIRQTNHAQGTVDITFSIHTNGDVSRPIPCTLHLKAPPGVSVATWQWYDRKCSNSDFYVSWGYMASADAGIMTLVSPARDSKAFFGFPNISKSEILVPSGTGYVEPCDCGPKPN</sequence>
<dbReference type="AlphaFoldDB" id="A0A439DD79"/>
<dbReference type="STRING" id="363999.A0A439DD79"/>
<dbReference type="EMBL" id="RYZI01000053">
    <property type="protein sequence ID" value="RWA12379.1"/>
    <property type="molecule type" value="Genomic_DNA"/>
</dbReference>
<organism evidence="2 3">
    <name type="scientific">Xylaria grammica</name>
    <dbReference type="NCBI Taxonomy" id="363999"/>
    <lineage>
        <taxon>Eukaryota</taxon>
        <taxon>Fungi</taxon>
        <taxon>Dikarya</taxon>
        <taxon>Ascomycota</taxon>
        <taxon>Pezizomycotina</taxon>
        <taxon>Sordariomycetes</taxon>
        <taxon>Xylariomycetidae</taxon>
        <taxon>Xylariales</taxon>
        <taxon>Xylariaceae</taxon>
        <taxon>Xylaria</taxon>
    </lineage>
</organism>
<evidence type="ECO:0000313" key="3">
    <source>
        <dbReference type="Proteomes" id="UP000286045"/>
    </source>
</evidence>
<proteinExistence type="predicted"/>
<feature type="chain" id="PRO_5019493231" evidence="1">
    <location>
        <begin position="19"/>
        <end position="305"/>
    </location>
</feature>
<reference evidence="2 3" key="1">
    <citation type="submission" date="2018-12" db="EMBL/GenBank/DDBJ databases">
        <title>Draft genome sequence of Xylaria grammica IHI A82.</title>
        <authorList>
            <person name="Buettner E."/>
            <person name="Kellner H."/>
        </authorList>
    </citation>
    <scope>NUCLEOTIDE SEQUENCE [LARGE SCALE GENOMIC DNA]</scope>
    <source>
        <strain evidence="2 3">IHI A82</strain>
    </source>
</reference>
<dbReference type="Proteomes" id="UP000286045">
    <property type="component" value="Unassembled WGS sequence"/>
</dbReference>
<accession>A0A439DD79</accession>
<name>A0A439DD79_9PEZI</name>
<feature type="signal peptide" evidence="1">
    <location>
        <begin position="1"/>
        <end position="18"/>
    </location>
</feature>
<evidence type="ECO:0000313" key="2">
    <source>
        <dbReference type="EMBL" id="RWA12379.1"/>
    </source>
</evidence>
<evidence type="ECO:0000256" key="1">
    <source>
        <dbReference type="SAM" id="SignalP"/>
    </source>
</evidence>